<keyword evidence="3" id="KW-1185">Reference proteome</keyword>
<dbReference type="EMBL" id="AGNL01010442">
    <property type="protein sequence ID" value="EJK69113.1"/>
    <property type="molecule type" value="Genomic_DNA"/>
</dbReference>
<feature type="compositionally biased region" description="Basic and acidic residues" evidence="1">
    <location>
        <begin position="214"/>
        <end position="228"/>
    </location>
</feature>
<evidence type="ECO:0000313" key="2">
    <source>
        <dbReference type="EMBL" id="EJK69113.1"/>
    </source>
</evidence>
<feature type="region of interest" description="Disordered" evidence="1">
    <location>
        <begin position="214"/>
        <end position="236"/>
    </location>
</feature>
<dbReference type="OMA" id="FMRDADP"/>
<comment type="caution">
    <text evidence="2">The sequence shown here is derived from an EMBL/GenBank/DDBJ whole genome shotgun (WGS) entry which is preliminary data.</text>
</comment>
<gene>
    <name evidence="2" type="ORF">THAOC_09663</name>
</gene>
<dbReference type="eggNOG" id="ENOG502QX3Z">
    <property type="taxonomic scope" value="Eukaryota"/>
</dbReference>
<reference evidence="2 3" key="1">
    <citation type="journal article" date="2012" name="Genome Biol.">
        <title>Genome and low-iron response of an oceanic diatom adapted to chronic iron limitation.</title>
        <authorList>
            <person name="Lommer M."/>
            <person name="Specht M."/>
            <person name="Roy A.S."/>
            <person name="Kraemer L."/>
            <person name="Andreson R."/>
            <person name="Gutowska M.A."/>
            <person name="Wolf J."/>
            <person name="Bergner S.V."/>
            <person name="Schilhabel M.B."/>
            <person name="Klostermeier U.C."/>
            <person name="Beiko R.G."/>
            <person name="Rosenstiel P."/>
            <person name="Hippler M."/>
            <person name="Laroche J."/>
        </authorList>
    </citation>
    <scope>NUCLEOTIDE SEQUENCE [LARGE SCALE GENOMIC DNA]</scope>
    <source>
        <strain evidence="2 3">CCMP1005</strain>
    </source>
</reference>
<dbReference type="Proteomes" id="UP000266841">
    <property type="component" value="Unassembled WGS sequence"/>
</dbReference>
<evidence type="ECO:0000313" key="3">
    <source>
        <dbReference type="Proteomes" id="UP000266841"/>
    </source>
</evidence>
<proteinExistence type="predicted"/>
<accession>K0SS21</accession>
<dbReference type="AlphaFoldDB" id="K0SS21"/>
<dbReference type="OrthoDB" id="10542029at2759"/>
<evidence type="ECO:0000256" key="1">
    <source>
        <dbReference type="SAM" id="MobiDB-lite"/>
    </source>
</evidence>
<organism evidence="2 3">
    <name type="scientific">Thalassiosira oceanica</name>
    <name type="common">Marine diatom</name>
    <dbReference type="NCBI Taxonomy" id="159749"/>
    <lineage>
        <taxon>Eukaryota</taxon>
        <taxon>Sar</taxon>
        <taxon>Stramenopiles</taxon>
        <taxon>Ochrophyta</taxon>
        <taxon>Bacillariophyta</taxon>
        <taxon>Coscinodiscophyceae</taxon>
        <taxon>Thalassiosirophycidae</taxon>
        <taxon>Thalassiosirales</taxon>
        <taxon>Thalassiosiraceae</taxon>
        <taxon>Thalassiosira</taxon>
    </lineage>
</organism>
<sequence>MRLSANSKSITLLAVGVASTSGANLRRKALFKHEPDNAQKSNLRASSPDSSATSVFAASPSVSTDQTVYGEDEPIAVFFDVGSPTDEFYSSSEAPSLDLDYTYSQWSVGIFMRDADPQGGEHDPIVSINLCGAMDCNADDNDYNFYRGTVTFSSEHYDLMQGHWPPEVAEYGTGYDVYVLDANGAAAIGPSEFYIEDEYSQVNVDKAASHQVISEKKESKPAAHESHPLSKYKKGTKASTARQHAIVSGAPAPQTTVSNSKIIKASGLEMSSEAYPASATIHAVEKQEDDPCCLAGSISAAKMQYAEDEEVTFTVSIPSNAMSSNYRVGIFMRMASPQGGTLPPIVSLPLCPDSGCLTDSEGFIKKTITFGMDSRMEMQGSQWPLDLYEWGTGFDAFVLDESGNDVTAPTMFNMLMSDSY</sequence>
<protein>
    <submittedName>
        <fullName evidence="2">Uncharacterized protein</fullName>
    </submittedName>
</protein>
<name>K0SS21_THAOC</name>